<dbReference type="EMBL" id="CM055102">
    <property type="protein sequence ID" value="KAJ7538393.1"/>
    <property type="molecule type" value="Genomic_DNA"/>
</dbReference>
<reference evidence="2" key="1">
    <citation type="journal article" date="2024" name="Proc. Natl. Acad. Sci. U.S.A.">
        <title>Extraordinary preservation of gene collinearity over three hundred million years revealed in homosporous lycophytes.</title>
        <authorList>
            <person name="Li C."/>
            <person name="Wickell D."/>
            <person name="Kuo L.Y."/>
            <person name="Chen X."/>
            <person name="Nie B."/>
            <person name="Liao X."/>
            <person name="Peng D."/>
            <person name="Ji J."/>
            <person name="Jenkins J."/>
            <person name="Williams M."/>
            <person name="Shu S."/>
            <person name="Plott C."/>
            <person name="Barry K."/>
            <person name="Rajasekar S."/>
            <person name="Grimwood J."/>
            <person name="Han X."/>
            <person name="Sun S."/>
            <person name="Hou Z."/>
            <person name="He W."/>
            <person name="Dai G."/>
            <person name="Sun C."/>
            <person name="Schmutz J."/>
            <person name="Leebens-Mack J.H."/>
            <person name="Li F.W."/>
            <person name="Wang L."/>
        </authorList>
    </citation>
    <scope>NUCLEOTIDE SEQUENCE [LARGE SCALE GENOMIC DNA]</scope>
    <source>
        <strain evidence="2">cv. PW_Plant_1</strain>
    </source>
</reference>
<accession>A0ACC2C8P1</accession>
<protein>
    <submittedName>
        <fullName evidence="1">Uncharacterized protein</fullName>
    </submittedName>
</protein>
<keyword evidence="2" id="KW-1185">Reference proteome</keyword>
<evidence type="ECO:0000313" key="1">
    <source>
        <dbReference type="EMBL" id="KAJ7538393.1"/>
    </source>
</evidence>
<name>A0ACC2C8P1_DIPCM</name>
<dbReference type="Proteomes" id="UP001162992">
    <property type="component" value="Chromosome 11"/>
</dbReference>
<organism evidence="1 2">
    <name type="scientific">Diphasiastrum complanatum</name>
    <name type="common">Issler's clubmoss</name>
    <name type="synonym">Lycopodium complanatum</name>
    <dbReference type="NCBI Taxonomy" id="34168"/>
    <lineage>
        <taxon>Eukaryota</taxon>
        <taxon>Viridiplantae</taxon>
        <taxon>Streptophyta</taxon>
        <taxon>Embryophyta</taxon>
        <taxon>Tracheophyta</taxon>
        <taxon>Lycopodiopsida</taxon>
        <taxon>Lycopodiales</taxon>
        <taxon>Lycopodiaceae</taxon>
        <taxon>Lycopodioideae</taxon>
        <taxon>Diphasiastrum</taxon>
    </lineage>
</organism>
<sequence length="859" mass="97534">MSERWMILLRGYWFGHEKVRAFEANLLVPNRSEMSKRLKEVASREANELWNNLVSDKPLLPFLIPVFFLAWGIERWIVSLSNWVPLIVCVWATIEYGRQQRRQVVEELNNKWKRHFLCTQPTTPIEPCEWLNKLLMYVWPNFFEPKLAHKFLSLVQKRIKEKRPKPIQSIEVQEFTLGTAAPILGLQKTYWSTEGGQQILHMSFEWDTNEMSVLLAAKLGVPFKGKVARIVVNSIHIKGDIRIMPILDGQALLYSFESTPEVRLGIAFGSGNQTLPATQLSVVSSWLEKLLIDTLNRTLVEPRRKCFSLPAVDYKKHAVGGILSVTIIKAKNLTRDTSGSRSGLGEKRTLSNGSSHQIGSGSYEIHGAFVELILDELTRKTGTSEENDSSPTWNQTIDMLLHGDSGTLQLNLFGQGSNNMKFDFLGSCQIKIKYVDDDSTTFWAVGPKSSVIAERAEHAGQEVTMHVPLERSTGEVTVKLTIKEWQFQDGTKLLTSNTSTEQQHTLGSWPSLPSFTGRRLKITALEGKNLAPKDRTGKSDPYLKLQYGKIVRKTKAIPQTLNPTWNQSFVFHEVSNEEYLKLKCYDQDFFTNDEKMGSARINVRMLEAGVGKDIWLPLEKIETGEIKLKMELLSETKSDGSQHFSDDGGNGAIELVVLEARNLVAADWGGTSDPYVTVRYGNLKKRTKVIYKTLNPHWLEMLEFLDDGSPLVLHVKDYNAILPTSSIGHCAVEYQRMPLDRTVDKWIHLQGVSRGEIHIQVTRRGLQKQTPCSKPAEHTHCNMKFQRILTKVHSVMRNAKALAEEEDKEQLLSKMDELESAEAERDAYILQLHGEKASLQSRVEELERILKTKIPQQDS</sequence>
<proteinExistence type="predicted"/>
<gene>
    <name evidence="1" type="ORF">O6H91_11G046200</name>
</gene>
<comment type="caution">
    <text evidence="1">The sequence shown here is derived from an EMBL/GenBank/DDBJ whole genome shotgun (WGS) entry which is preliminary data.</text>
</comment>
<evidence type="ECO:0000313" key="2">
    <source>
        <dbReference type="Proteomes" id="UP001162992"/>
    </source>
</evidence>